<feature type="chain" id="PRO_5035209334" description="Glycosyltransferase 61 catalytic domain-containing protein" evidence="1">
    <location>
        <begin position="33"/>
        <end position="498"/>
    </location>
</feature>
<sequence length="498" mass="54256">MRTGRRQPTHPDGGVCCVISVALLLGAPLAGGRNGTAAEPAISRRTAATAGVGCQYIAPTSPVDSQYRQRAWSESASRSPWEWPITADATAAGSASTTSVIDPSQYARVVEARPIFGREACSKPSAQLNGTLDAAAGEHGMLAIGFMGYRHHALRYGHIWDYIYAFYCAVVRVRAETARARELRVFVPAGKVRCSQEHVALLALFGSARALRAFGFTLERAPWVPSCISLSKACYAHGGVPAELRGRVALLSNFAVGPPRLTPEKQVLFRARVHDALGLGDAPPMTILYVRSRDWPTRRSVHAEERVVDALAEWAAREHPYLRFVAEHVHKLGYAEEVAAFADARVLISLWGSALHNCRYMREGSTVVELLGALDGKYGDTAIYSQACARSAGLRHVPYGVPGAYPRAGGPQSEQPTDAVSARVDPQRLVGFMRRVFPNDPCAQPDWAALFGEFHAFIAKQVHPHTKRPPPTLGRAFIRGPLPPQYAERPWCNRGRIA</sequence>
<protein>
    <recommendedName>
        <fullName evidence="2">Glycosyltransferase 61 catalytic domain-containing protein</fullName>
    </recommendedName>
</protein>
<comment type="caution">
    <text evidence="3">The sequence shown here is derived from an EMBL/GenBank/DDBJ whole genome shotgun (WGS) entry which is preliminary data.</text>
</comment>
<dbReference type="OrthoDB" id="10409979at2759"/>
<evidence type="ECO:0000256" key="1">
    <source>
        <dbReference type="SAM" id="SignalP"/>
    </source>
</evidence>
<keyword evidence="1" id="KW-0732">Signal</keyword>
<evidence type="ECO:0000313" key="4">
    <source>
        <dbReference type="Proteomes" id="UP000751190"/>
    </source>
</evidence>
<feature type="signal peptide" evidence="1">
    <location>
        <begin position="1"/>
        <end position="32"/>
    </location>
</feature>
<organism evidence="3 4">
    <name type="scientific">Diacronema lutheri</name>
    <name type="common">Unicellular marine alga</name>
    <name type="synonym">Monochrysis lutheri</name>
    <dbReference type="NCBI Taxonomy" id="2081491"/>
    <lineage>
        <taxon>Eukaryota</taxon>
        <taxon>Haptista</taxon>
        <taxon>Haptophyta</taxon>
        <taxon>Pavlovophyceae</taxon>
        <taxon>Pavlovales</taxon>
        <taxon>Pavlovaceae</taxon>
        <taxon>Diacronema</taxon>
    </lineage>
</organism>
<dbReference type="GO" id="GO:0016757">
    <property type="term" value="F:glycosyltransferase activity"/>
    <property type="evidence" value="ECO:0007669"/>
    <property type="project" value="InterPro"/>
</dbReference>
<dbReference type="Proteomes" id="UP000751190">
    <property type="component" value="Unassembled WGS sequence"/>
</dbReference>
<dbReference type="InterPro" id="IPR049625">
    <property type="entry name" value="Glyco_transf_61_cat"/>
</dbReference>
<proteinExistence type="predicted"/>
<keyword evidence="4" id="KW-1185">Reference proteome</keyword>
<feature type="domain" description="Glycosyltransferase 61 catalytic" evidence="2">
    <location>
        <begin position="269"/>
        <end position="368"/>
    </location>
</feature>
<evidence type="ECO:0000313" key="3">
    <source>
        <dbReference type="EMBL" id="KAG8463690.1"/>
    </source>
</evidence>
<dbReference type="AlphaFoldDB" id="A0A8J5XQL7"/>
<gene>
    <name evidence="3" type="ORF">KFE25_003963</name>
</gene>
<dbReference type="Pfam" id="PF04577">
    <property type="entry name" value="Glyco_transf_61"/>
    <property type="match status" value="1"/>
</dbReference>
<name>A0A8J5XQL7_DIALT</name>
<accession>A0A8J5XQL7</accession>
<dbReference type="EMBL" id="JAGTXO010000015">
    <property type="protein sequence ID" value="KAG8463690.1"/>
    <property type="molecule type" value="Genomic_DNA"/>
</dbReference>
<evidence type="ECO:0000259" key="2">
    <source>
        <dbReference type="Pfam" id="PF04577"/>
    </source>
</evidence>
<reference evidence="3" key="1">
    <citation type="submission" date="2021-05" db="EMBL/GenBank/DDBJ databases">
        <title>The genome of the haptophyte Pavlova lutheri (Diacronema luteri, Pavlovales) - a model for lipid biosynthesis in eukaryotic algae.</title>
        <authorList>
            <person name="Hulatt C.J."/>
            <person name="Posewitz M.C."/>
        </authorList>
    </citation>
    <scope>NUCLEOTIDE SEQUENCE</scope>
    <source>
        <strain evidence="3">NIVA-4/92</strain>
    </source>
</reference>